<evidence type="ECO:0000256" key="3">
    <source>
        <dbReference type="ARBA" id="ARBA00022801"/>
    </source>
</evidence>
<dbReference type="InterPro" id="IPR001940">
    <property type="entry name" value="Peptidase_S1C"/>
</dbReference>
<keyword evidence="3" id="KW-0378">Hydrolase</keyword>
<evidence type="ECO:0000313" key="7">
    <source>
        <dbReference type="Proteomes" id="UP001281447"/>
    </source>
</evidence>
<dbReference type="EMBL" id="JAWDIP010000003">
    <property type="protein sequence ID" value="MDY0395337.1"/>
    <property type="molecule type" value="Genomic_DNA"/>
</dbReference>
<keyword evidence="4" id="KW-0720">Serine protease</keyword>
<reference evidence="6 7" key="1">
    <citation type="submission" date="2023-10" db="EMBL/GenBank/DDBJ databases">
        <title>Virgibacillus halophilus 5B73C genome.</title>
        <authorList>
            <person name="Miliotis G."/>
            <person name="Sengupta P."/>
            <person name="Hameed A."/>
            <person name="Chuvochina M."/>
            <person name="Mcdonagh F."/>
            <person name="Simpson A.C."/>
            <person name="Singh N.K."/>
            <person name="Rekha P.D."/>
            <person name="Raman K."/>
            <person name="Hugenholtz P."/>
            <person name="Venkateswaran K."/>
        </authorList>
    </citation>
    <scope>NUCLEOTIDE SEQUENCE [LARGE SCALE GENOMIC DNA]</scope>
    <source>
        <strain evidence="6 7">5B73C</strain>
    </source>
</reference>
<protein>
    <submittedName>
        <fullName evidence="6">PDZ domain-containing protein</fullName>
    </submittedName>
</protein>
<keyword evidence="7" id="KW-1185">Reference proteome</keyword>
<dbReference type="Gene3D" id="2.40.10.10">
    <property type="entry name" value="Trypsin-like serine proteases"/>
    <property type="match status" value="1"/>
</dbReference>
<dbReference type="InterPro" id="IPR043504">
    <property type="entry name" value="Peptidase_S1_PA_chymotrypsin"/>
</dbReference>
<gene>
    <name evidence="6" type="ORF">RWE15_14015</name>
</gene>
<dbReference type="PANTHER" id="PTHR43343:SF3">
    <property type="entry name" value="PROTEASE DO-LIKE 8, CHLOROPLASTIC"/>
    <property type="match status" value="1"/>
</dbReference>
<evidence type="ECO:0000256" key="1">
    <source>
        <dbReference type="ARBA" id="ARBA00010541"/>
    </source>
</evidence>
<evidence type="ECO:0000313" key="6">
    <source>
        <dbReference type="EMBL" id="MDY0395337.1"/>
    </source>
</evidence>
<accession>A0ABU5C7M9</accession>
<dbReference type="Gene3D" id="2.30.42.10">
    <property type="match status" value="1"/>
</dbReference>
<dbReference type="Pfam" id="PF13180">
    <property type="entry name" value="PDZ_2"/>
    <property type="match status" value="1"/>
</dbReference>
<dbReference type="InterPro" id="IPR001478">
    <property type="entry name" value="PDZ"/>
</dbReference>
<comment type="similarity">
    <text evidence="1">Belongs to the peptidase S1C family.</text>
</comment>
<organism evidence="6 7">
    <name type="scientific">Tigheibacillus halophilus</name>
    <dbReference type="NCBI Taxonomy" id="361280"/>
    <lineage>
        <taxon>Bacteria</taxon>
        <taxon>Bacillati</taxon>
        <taxon>Bacillota</taxon>
        <taxon>Bacilli</taxon>
        <taxon>Bacillales</taxon>
        <taxon>Bacillaceae</taxon>
        <taxon>Tigheibacillus</taxon>
    </lineage>
</organism>
<feature type="domain" description="PDZ" evidence="5">
    <location>
        <begin position="117"/>
        <end position="218"/>
    </location>
</feature>
<dbReference type="Pfam" id="PF13365">
    <property type="entry name" value="Trypsin_2"/>
    <property type="match status" value="1"/>
</dbReference>
<dbReference type="PRINTS" id="PR00834">
    <property type="entry name" value="PROTEASES2C"/>
</dbReference>
<dbReference type="InterPro" id="IPR009003">
    <property type="entry name" value="Peptidase_S1_PA"/>
</dbReference>
<dbReference type="CDD" id="cd06781">
    <property type="entry name" value="cpPDZ_BsHtra-like"/>
    <property type="match status" value="1"/>
</dbReference>
<proteinExistence type="inferred from homology"/>
<evidence type="ECO:0000256" key="2">
    <source>
        <dbReference type="ARBA" id="ARBA00022670"/>
    </source>
</evidence>
<evidence type="ECO:0000256" key="4">
    <source>
        <dbReference type="ARBA" id="ARBA00022825"/>
    </source>
</evidence>
<name>A0ABU5C7M9_9BACI</name>
<evidence type="ECO:0000259" key="5">
    <source>
        <dbReference type="PROSITE" id="PS50106"/>
    </source>
</evidence>
<dbReference type="InterPro" id="IPR036034">
    <property type="entry name" value="PDZ_sf"/>
</dbReference>
<dbReference type="SUPFAM" id="SSF50156">
    <property type="entry name" value="PDZ domain-like"/>
    <property type="match status" value="1"/>
</dbReference>
<dbReference type="SUPFAM" id="SSF50494">
    <property type="entry name" value="Trypsin-like serine proteases"/>
    <property type="match status" value="1"/>
</dbReference>
<dbReference type="SMART" id="SM00228">
    <property type="entry name" value="PDZ"/>
    <property type="match status" value="1"/>
</dbReference>
<dbReference type="PROSITE" id="PS50106">
    <property type="entry name" value="PDZ"/>
    <property type="match status" value="1"/>
</dbReference>
<dbReference type="Proteomes" id="UP001281447">
    <property type="component" value="Unassembled WGS sequence"/>
</dbReference>
<keyword evidence="2" id="KW-0645">Protease</keyword>
<comment type="caution">
    <text evidence="6">The sequence shown here is derived from an EMBL/GenBank/DDBJ whole genome shotgun (WGS) entry which is preliminary data.</text>
</comment>
<dbReference type="PANTHER" id="PTHR43343">
    <property type="entry name" value="PEPTIDASE S12"/>
    <property type="match status" value="1"/>
</dbReference>
<dbReference type="InterPro" id="IPR051201">
    <property type="entry name" value="Chloro_Bact_Ser_Proteases"/>
</dbReference>
<sequence length="235" mass="25206">MTVKKVDTVANLGDSSDAKVGETVFAIGNPLGMNFANSLTKGIISGMHRSVEVDTNDDNQPDWVTEVIQTDAAINPGNSGGALVNQKGQVIGINSMKIAQDKVEGIGFAIPMDDALPIMKQLESKGEVERPFIGISTASLNQVPPQYQDRIQLPKNIEGGMVIANVEQGSPAGEADLKQFDVITAIDGKKVTSVLELRQTLYKASVGDTVKLDVYRNGKKHTVSLKLAKQDQQNM</sequence>